<dbReference type="InterPro" id="IPR035985">
    <property type="entry name" value="Ubiquitin-activating_enz"/>
</dbReference>
<dbReference type="PANTHER" id="PTHR10953:SF102">
    <property type="entry name" value="ADENYLYLTRANSFERASE AND SULFURTRANSFERASE MOCS3"/>
    <property type="match status" value="1"/>
</dbReference>
<dbReference type="EMBL" id="QENZ01000006">
    <property type="protein sequence ID" value="PVX49364.1"/>
    <property type="molecule type" value="Genomic_DNA"/>
</dbReference>
<dbReference type="SUPFAM" id="SSF69572">
    <property type="entry name" value="Activating enzymes of the ubiquitin-like proteins"/>
    <property type="match status" value="1"/>
</dbReference>
<gene>
    <name evidence="3" type="ORF">C7377_1779</name>
</gene>
<dbReference type="GO" id="GO:0008641">
    <property type="term" value="F:ubiquitin-like modifier activating enzyme activity"/>
    <property type="evidence" value="ECO:0007669"/>
    <property type="project" value="InterPro"/>
</dbReference>
<dbReference type="InterPro" id="IPR000594">
    <property type="entry name" value="ThiF_NAD_FAD-bd"/>
</dbReference>
<organism evidence="3 4">
    <name type="scientific">Balneicella halophila</name>
    <dbReference type="NCBI Taxonomy" id="1537566"/>
    <lineage>
        <taxon>Bacteria</taxon>
        <taxon>Pseudomonadati</taxon>
        <taxon>Bacteroidota</taxon>
        <taxon>Bacteroidia</taxon>
        <taxon>Bacteroidales</taxon>
        <taxon>Balneicellaceae</taxon>
        <taxon>Balneicella</taxon>
    </lineage>
</organism>
<keyword evidence="3" id="KW-0808">Transferase</keyword>
<evidence type="ECO:0000256" key="1">
    <source>
        <dbReference type="ARBA" id="ARBA00009919"/>
    </source>
</evidence>
<keyword evidence="4" id="KW-1185">Reference proteome</keyword>
<name>A0A7L4UMA6_BALHA</name>
<dbReference type="CDD" id="cd00757">
    <property type="entry name" value="ThiF_MoeB_HesA_family"/>
    <property type="match status" value="1"/>
</dbReference>
<keyword evidence="3" id="KW-0548">Nucleotidyltransferase</keyword>
<evidence type="ECO:0000259" key="2">
    <source>
        <dbReference type="Pfam" id="PF00899"/>
    </source>
</evidence>
<evidence type="ECO:0000313" key="4">
    <source>
        <dbReference type="Proteomes" id="UP000251835"/>
    </source>
</evidence>
<accession>A0A7L4UMA6</accession>
<dbReference type="FunFam" id="3.40.50.720:FF:000080">
    <property type="entry name" value="Thiazole biosynthesis adenylyltransferase ThiF"/>
    <property type="match status" value="1"/>
</dbReference>
<dbReference type="GO" id="GO:0016779">
    <property type="term" value="F:nucleotidyltransferase activity"/>
    <property type="evidence" value="ECO:0007669"/>
    <property type="project" value="UniProtKB-KW"/>
</dbReference>
<feature type="domain" description="THIF-type NAD/FAD binding fold" evidence="2">
    <location>
        <begin position="9"/>
        <end position="232"/>
    </location>
</feature>
<dbReference type="GO" id="GO:0004792">
    <property type="term" value="F:thiosulfate-cyanide sulfurtransferase activity"/>
    <property type="evidence" value="ECO:0007669"/>
    <property type="project" value="TreeGrafter"/>
</dbReference>
<reference evidence="3 4" key="1">
    <citation type="submission" date="2018-05" db="EMBL/GenBank/DDBJ databases">
        <title>Genomic Encyclopedia of Type Strains, Phase IV (KMG-IV): sequencing the most valuable type-strain genomes for metagenomic binning, comparative biology and taxonomic classification.</title>
        <authorList>
            <person name="Goeker M."/>
        </authorList>
    </citation>
    <scope>NUCLEOTIDE SEQUENCE [LARGE SCALE GENOMIC DNA]</scope>
    <source>
        <strain evidence="3 4">DSM 28579</strain>
    </source>
</reference>
<dbReference type="PANTHER" id="PTHR10953">
    <property type="entry name" value="UBIQUITIN-ACTIVATING ENZYME E1"/>
    <property type="match status" value="1"/>
</dbReference>
<dbReference type="AlphaFoldDB" id="A0A7L4UMA6"/>
<comment type="caution">
    <text evidence="3">The sequence shown here is derived from an EMBL/GenBank/DDBJ whole genome shotgun (WGS) entry which is preliminary data.</text>
</comment>
<dbReference type="GO" id="GO:0008146">
    <property type="term" value="F:sulfotransferase activity"/>
    <property type="evidence" value="ECO:0007669"/>
    <property type="project" value="TreeGrafter"/>
</dbReference>
<comment type="similarity">
    <text evidence="1">Belongs to the HesA/MoeB/ThiF family.</text>
</comment>
<evidence type="ECO:0000313" key="3">
    <source>
        <dbReference type="EMBL" id="PVX49364.1"/>
    </source>
</evidence>
<proteinExistence type="inferred from homology"/>
<protein>
    <submittedName>
        <fullName evidence="3">Adenylyltransferase/sulfurtransferase</fullName>
    </submittedName>
</protein>
<dbReference type="Pfam" id="PF00899">
    <property type="entry name" value="ThiF"/>
    <property type="match status" value="1"/>
</dbReference>
<dbReference type="RefSeq" id="WP_116496988.1">
    <property type="nucleotide sequence ID" value="NZ_QENZ01000006.1"/>
</dbReference>
<dbReference type="Gene3D" id="3.40.50.720">
    <property type="entry name" value="NAD(P)-binding Rossmann-like Domain"/>
    <property type="match status" value="1"/>
</dbReference>
<dbReference type="InterPro" id="IPR045886">
    <property type="entry name" value="ThiF/MoeB/HesA"/>
</dbReference>
<sequence>MTVVEKERYSRQIVLSEIGEQWQLKLKNAKVLVIGAGGLGCPVLQYIVGAGVGIVGIVDNDVVSLSNLPRQILYGSDDIGKPKVEVATKKLKANNPNCKIIPYIGLLNEENADKLFFKYDMIVDCTDNFTARYLIDKTALKHKKIWIYGSILEYAGQVSVFAGAKGQSYRALFPEEDGVRPSASNYGVLGVLPGIIGCLQANEVLKWILGSENSLSGKLLTYNLRTNQQQIFEI</sequence>
<dbReference type="Proteomes" id="UP000251835">
    <property type="component" value="Unassembled WGS sequence"/>
</dbReference>
<dbReference type="OrthoDB" id="9804286at2"/>
<dbReference type="GO" id="GO:0005829">
    <property type="term" value="C:cytosol"/>
    <property type="evidence" value="ECO:0007669"/>
    <property type="project" value="TreeGrafter"/>
</dbReference>